<evidence type="ECO:0000313" key="10">
    <source>
        <dbReference type="Proteomes" id="UP000031366"/>
    </source>
</evidence>
<keyword evidence="10" id="KW-1185">Reference proteome</keyword>
<keyword evidence="2 6" id="KW-0597">Phosphoprotein</keyword>
<dbReference type="InterPro" id="IPR007329">
    <property type="entry name" value="FMN-bd"/>
</dbReference>
<keyword evidence="3 6" id="KW-0285">Flavoprotein</keyword>
<evidence type="ECO:0000256" key="5">
    <source>
        <dbReference type="ARBA" id="ARBA00022982"/>
    </source>
</evidence>
<dbReference type="EC" id="7.-.-.-" evidence="6"/>
<feature type="modified residue" description="FMN phosphoryl threonine" evidence="6">
    <location>
        <position position="164"/>
    </location>
</feature>
<keyword evidence="6 7" id="KW-0472">Membrane</keyword>
<evidence type="ECO:0000256" key="6">
    <source>
        <dbReference type="HAMAP-Rule" id="MF_00479"/>
    </source>
</evidence>
<evidence type="ECO:0000256" key="4">
    <source>
        <dbReference type="ARBA" id="ARBA00022643"/>
    </source>
</evidence>
<reference evidence="9 10" key="1">
    <citation type="journal article" date="2015" name="Infect. Genet. Evol.">
        <title>Genomic sequences of six botulinum neurotoxin-producing strains representing three clostridial species illustrate the mobility and diversity of botulinum neurotoxin genes.</title>
        <authorList>
            <person name="Smith T.J."/>
            <person name="Hill K.K."/>
            <person name="Xie G."/>
            <person name="Foley B.T."/>
            <person name="Williamson C.H."/>
            <person name="Foster J.T."/>
            <person name="Johnson S.L."/>
            <person name="Chertkov O."/>
            <person name="Teshima H."/>
            <person name="Gibbons H.S."/>
            <person name="Johnsky L.A."/>
            <person name="Karavis M.A."/>
            <person name="Smith L.A."/>
        </authorList>
    </citation>
    <scope>NUCLEOTIDE SEQUENCE [LARGE SCALE GENOMIC DNA]</scope>
    <source>
        <strain evidence="9 10">CDC 2741</strain>
    </source>
</reference>
<keyword evidence="1 6" id="KW-0813">Transport</keyword>
<dbReference type="SMART" id="SM00900">
    <property type="entry name" value="FMN_bind"/>
    <property type="match status" value="1"/>
</dbReference>
<dbReference type="HAMAP" id="MF_00479">
    <property type="entry name" value="RsxG_RnfG"/>
    <property type="match status" value="1"/>
</dbReference>
<dbReference type="Pfam" id="PF04205">
    <property type="entry name" value="FMN_bind"/>
    <property type="match status" value="1"/>
</dbReference>
<dbReference type="Proteomes" id="UP000031366">
    <property type="component" value="Unassembled WGS sequence"/>
</dbReference>
<keyword evidence="4 6" id="KW-0288">FMN</keyword>
<comment type="cofactor">
    <cofactor evidence="6">
        <name>FMN</name>
        <dbReference type="ChEBI" id="CHEBI:58210"/>
    </cofactor>
</comment>
<dbReference type="STRING" id="29341.RSJ17_11125"/>
<dbReference type="GO" id="GO:0009055">
    <property type="term" value="F:electron transfer activity"/>
    <property type="evidence" value="ECO:0007669"/>
    <property type="project" value="InterPro"/>
</dbReference>
<comment type="caution">
    <text evidence="9">The sequence shown here is derived from an EMBL/GenBank/DDBJ whole genome shotgun (WGS) entry which is preliminary data.</text>
</comment>
<keyword evidence="6" id="KW-1003">Cell membrane</keyword>
<dbReference type="PANTHER" id="PTHR36118:SF1">
    <property type="entry name" value="ION-TRANSLOCATING OXIDOREDUCTASE COMPLEX SUBUNIT G"/>
    <property type="match status" value="1"/>
</dbReference>
<sequence>MKENLKLGGILLVITAIAGIILGIAYSVTMGPIMAKEKEEKNAAMREILPDAEDFEEFKFDNGSTPEIVAVQNGVKGGANVGYCINVSTSGYGGPINMMIGISSDGTVKGVKILSHTETPGLGAKAQEPEFTDKFKEKKADSELTVVKGDASGDDQIAAISGATITSKAVADGVNIATKAFNEQLKGAQ</sequence>
<accession>A0A0C1QYG6</accession>
<comment type="subunit">
    <text evidence="6">The complex is composed of six subunits: RnfA, RnfB, RnfC, RnfD, RnfE and RnfG.</text>
</comment>
<keyword evidence="6 7" id="KW-0812">Transmembrane</keyword>
<feature type="domain" description="FMN-binding" evidence="8">
    <location>
        <begin position="91"/>
        <end position="181"/>
    </location>
</feature>
<comment type="function">
    <text evidence="6">Part of a membrane-bound complex that couples electron transfer with translocation of ions across the membrane.</text>
</comment>
<comment type="subcellular location">
    <subcellularLocation>
        <location evidence="6">Cell membrane</location>
        <topology evidence="6">Single-pass membrane protein</topology>
    </subcellularLocation>
</comment>
<organism evidence="9 10">
    <name type="scientific">Clostridium argentinense CDC 2741</name>
    <dbReference type="NCBI Taxonomy" id="1418104"/>
    <lineage>
        <taxon>Bacteria</taxon>
        <taxon>Bacillati</taxon>
        <taxon>Bacillota</taxon>
        <taxon>Clostridia</taxon>
        <taxon>Eubacteriales</taxon>
        <taxon>Clostridiaceae</taxon>
        <taxon>Clostridium</taxon>
    </lineage>
</organism>
<evidence type="ECO:0000256" key="2">
    <source>
        <dbReference type="ARBA" id="ARBA00022553"/>
    </source>
</evidence>
<dbReference type="RefSeq" id="WP_039633392.1">
    <property type="nucleotide sequence ID" value="NZ_AYSO01000017.1"/>
</dbReference>
<dbReference type="OrthoDB" id="9794010at2"/>
<protein>
    <recommendedName>
        <fullName evidence="6">Ion-translocating oxidoreductase complex subunit G</fullName>
        <ecNumber evidence="6">7.-.-.-</ecNumber>
    </recommendedName>
    <alternativeName>
        <fullName evidence="6">Rnf electron transport complex subunit G</fullName>
    </alternativeName>
</protein>
<name>A0A0C1QYG6_9CLOT</name>
<dbReference type="GO" id="GO:0005886">
    <property type="term" value="C:plasma membrane"/>
    <property type="evidence" value="ECO:0007669"/>
    <property type="project" value="UniProtKB-SubCell"/>
</dbReference>
<dbReference type="NCBIfam" id="TIGR01947">
    <property type="entry name" value="rnfG"/>
    <property type="match status" value="1"/>
</dbReference>
<gene>
    <name evidence="6" type="primary">rnfG</name>
    <name evidence="9" type="ORF">U732_1611</name>
</gene>
<keyword evidence="5 6" id="KW-0249">Electron transport</keyword>
<keyword evidence="6" id="KW-1278">Translocase</keyword>
<proteinExistence type="inferred from homology"/>
<evidence type="ECO:0000313" key="9">
    <source>
        <dbReference type="EMBL" id="KIE46072.1"/>
    </source>
</evidence>
<evidence type="ECO:0000256" key="3">
    <source>
        <dbReference type="ARBA" id="ARBA00022630"/>
    </source>
</evidence>
<evidence type="ECO:0000256" key="7">
    <source>
        <dbReference type="SAM" id="Phobius"/>
    </source>
</evidence>
<evidence type="ECO:0000259" key="8">
    <source>
        <dbReference type="SMART" id="SM00900"/>
    </source>
</evidence>
<dbReference type="PIRSF" id="PIRSF006091">
    <property type="entry name" value="E_trnsport_RnfG"/>
    <property type="match status" value="1"/>
</dbReference>
<dbReference type="EMBL" id="AYSO01000017">
    <property type="protein sequence ID" value="KIE46072.1"/>
    <property type="molecule type" value="Genomic_DNA"/>
</dbReference>
<keyword evidence="6 7" id="KW-1133">Transmembrane helix</keyword>
<evidence type="ECO:0000256" key="1">
    <source>
        <dbReference type="ARBA" id="ARBA00022448"/>
    </source>
</evidence>
<dbReference type="GO" id="GO:0010181">
    <property type="term" value="F:FMN binding"/>
    <property type="evidence" value="ECO:0007669"/>
    <property type="project" value="InterPro"/>
</dbReference>
<comment type="similarity">
    <text evidence="6">Belongs to the RnfG family.</text>
</comment>
<dbReference type="InterPro" id="IPR010209">
    <property type="entry name" value="Ion_transpt_RnfG/RsxG"/>
</dbReference>
<dbReference type="GO" id="GO:0022900">
    <property type="term" value="P:electron transport chain"/>
    <property type="evidence" value="ECO:0007669"/>
    <property type="project" value="UniProtKB-UniRule"/>
</dbReference>
<feature type="transmembrane region" description="Helical" evidence="7">
    <location>
        <begin position="7"/>
        <end position="28"/>
    </location>
</feature>
<dbReference type="PANTHER" id="PTHR36118">
    <property type="entry name" value="ION-TRANSLOCATING OXIDOREDUCTASE COMPLEX SUBUNIT G"/>
    <property type="match status" value="1"/>
</dbReference>
<dbReference type="AlphaFoldDB" id="A0A0C1QYG6"/>